<dbReference type="Proteomes" id="UP000310334">
    <property type="component" value="Unassembled WGS sequence"/>
</dbReference>
<dbReference type="EMBL" id="SSNT01000009">
    <property type="protein sequence ID" value="THF79270.1"/>
    <property type="molecule type" value="Genomic_DNA"/>
</dbReference>
<sequence length="81" mass="9204">MFEGEADNYGLSTTTHEILEEAISEAREKGIHVSVHAMGDHAVDQIVNVFAKEEPWVKDAPTFHVEHAAMPTKKRLHHMWN</sequence>
<name>A0A4S4BW45_9BACI</name>
<proteinExistence type="predicted"/>
<dbReference type="Gene3D" id="3.20.20.140">
    <property type="entry name" value="Metal-dependent hydrolases"/>
    <property type="match status" value="1"/>
</dbReference>
<evidence type="ECO:0008006" key="3">
    <source>
        <dbReference type="Google" id="ProtNLM"/>
    </source>
</evidence>
<comment type="caution">
    <text evidence="1">The sequence shown here is derived from an EMBL/GenBank/DDBJ whole genome shotgun (WGS) entry which is preliminary data.</text>
</comment>
<dbReference type="AlphaFoldDB" id="A0A4S4BW45"/>
<evidence type="ECO:0000313" key="2">
    <source>
        <dbReference type="Proteomes" id="UP000310334"/>
    </source>
</evidence>
<organism evidence="1 2">
    <name type="scientific">Metabacillus sediminilitoris</name>
    <dbReference type="NCBI Taxonomy" id="2567941"/>
    <lineage>
        <taxon>Bacteria</taxon>
        <taxon>Bacillati</taxon>
        <taxon>Bacillota</taxon>
        <taxon>Bacilli</taxon>
        <taxon>Bacillales</taxon>
        <taxon>Bacillaceae</taxon>
        <taxon>Metabacillus</taxon>
    </lineage>
</organism>
<protein>
    <recommendedName>
        <fullName evidence="3">Amidohydrolase 3 domain-containing protein</fullName>
    </recommendedName>
</protein>
<keyword evidence="2" id="KW-1185">Reference proteome</keyword>
<dbReference type="OrthoDB" id="9767366at2"/>
<gene>
    <name evidence="1" type="ORF">E6W99_13020</name>
</gene>
<accession>A0A4S4BW45</accession>
<dbReference type="RefSeq" id="WP_136354522.1">
    <property type="nucleotide sequence ID" value="NZ_CP046266.1"/>
</dbReference>
<reference evidence="1 2" key="1">
    <citation type="submission" date="2019-04" db="EMBL/GenBank/DDBJ databases">
        <title>Bacillus sediminilitoris sp. nov., isolated from a tidal flat sediment on the East China Sea.</title>
        <authorList>
            <person name="Wei Y."/>
            <person name="Mao H."/>
            <person name="Fang J."/>
        </authorList>
    </citation>
    <scope>NUCLEOTIDE SEQUENCE [LARGE SCALE GENOMIC DNA]</scope>
    <source>
        <strain evidence="1 2">DSL-17</strain>
    </source>
</reference>
<evidence type="ECO:0000313" key="1">
    <source>
        <dbReference type="EMBL" id="THF79270.1"/>
    </source>
</evidence>